<organism evidence="4 7">
    <name type="scientific">Pseudoduganella albidiflava</name>
    <dbReference type="NCBI Taxonomy" id="321983"/>
    <lineage>
        <taxon>Bacteria</taxon>
        <taxon>Pseudomonadati</taxon>
        <taxon>Pseudomonadota</taxon>
        <taxon>Betaproteobacteria</taxon>
        <taxon>Burkholderiales</taxon>
        <taxon>Oxalobacteraceae</taxon>
        <taxon>Telluria group</taxon>
        <taxon>Pseudoduganella</taxon>
    </lineage>
</organism>
<keyword evidence="1" id="KW-1133">Transmembrane helix</keyword>
<dbReference type="EMBL" id="BMWV01000012">
    <property type="protein sequence ID" value="GGY58014.1"/>
    <property type="molecule type" value="Genomic_DNA"/>
</dbReference>
<dbReference type="Proteomes" id="UP000628442">
    <property type="component" value="Unassembled WGS sequence"/>
</dbReference>
<evidence type="ECO:0000259" key="3">
    <source>
        <dbReference type="Pfam" id="PF07589"/>
    </source>
</evidence>
<feature type="signal peptide" evidence="2">
    <location>
        <begin position="1"/>
        <end position="31"/>
    </location>
</feature>
<evidence type="ECO:0000313" key="6">
    <source>
        <dbReference type="Proteomes" id="UP000292307"/>
    </source>
</evidence>
<dbReference type="InterPro" id="IPR013424">
    <property type="entry name" value="Ice-binding_C"/>
</dbReference>
<proteinExistence type="predicted"/>
<keyword evidence="1" id="KW-0472">Membrane</keyword>
<dbReference type="Pfam" id="PF07589">
    <property type="entry name" value="PEP-CTERM"/>
    <property type="match status" value="1"/>
</dbReference>
<reference evidence="4" key="3">
    <citation type="submission" date="2022-12" db="EMBL/GenBank/DDBJ databases">
        <authorList>
            <person name="Sun Q."/>
            <person name="Kim S."/>
        </authorList>
    </citation>
    <scope>NUCLEOTIDE SEQUENCE</scope>
    <source>
        <strain evidence="4">KCTC 12343</strain>
    </source>
</reference>
<name>A0A411X243_9BURK</name>
<evidence type="ECO:0000256" key="1">
    <source>
        <dbReference type="SAM" id="Phobius"/>
    </source>
</evidence>
<gene>
    <name evidence="5" type="ORF">EYF70_20690</name>
    <name evidence="4" type="ORF">GCM10007387_45650</name>
</gene>
<evidence type="ECO:0000256" key="2">
    <source>
        <dbReference type="SAM" id="SignalP"/>
    </source>
</evidence>
<feature type="domain" description="Ice-binding protein C-terminal" evidence="3">
    <location>
        <begin position="146"/>
        <end position="170"/>
    </location>
</feature>
<feature type="transmembrane region" description="Helical" evidence="1">
    <location>
        <begin position="151"/>
        <end position="167"/>
    </location>
</feature>
<keyword evidence="6" id="KW-1185">Reference proteome</keyword>
<reference evidence="5 6" key="2">
    <citation type="submission" date="2019-02" db="EMBL/GenBank/DDBJ databases">
        <title>Draft Genome Sequences of Six Type Strains of the Genus Massilia.</title>
        <authorList>
            <person name="Miess H."/>
            <person name="Frediansyhah A."/>
            <person name="Gross H."/>
        </authorList>
    </citation>
    <scope>NUCLEOTIDE SEQUENCE [LARGE SCALE GENOMIC DNA]</scope>
    <source>
        <strain evidence="5 6">DSM 17472</strain>
    </source>
</reference>
<dbReference type="NCBIfam" id="NF038126">
    <property type="entry name" value="PEP_CTERM_FxDxF"/>
    <property type="match status" value="1"/>
</dbReference>
<evidence type="ECO:0000313" key="5">
    <source>
        <dbReference type="EMBL" id="QBI02988.1"/>
    </source>
</evidence>
<feature type="chain" id="PRO_5044601858" evidence="2">
    <location>
        <begin position="32"/>
        <end position="174"/>
    </location>
</feature>
<reference evidence="4" key="1">
    <citation type="journal article" date="2014" name="Int. J. Syst. Evol. Microbiol.">
        <title>Complete genome sequence of Corynebacterium casei LMG S-19264T (=DSM 44701T), isolated from a smear-ripened cheese.</title>
        <authorList>
            <consortium name="US DOE Joint Genome Institute (JGI-PGF)"/>
            <person name="Walter F."/>
            <person name="Albersmeier A."/>
            <person name="Kalinowski J."/>
            <person name="Ruckert C."/>
        </authorList>
    </citation>
    <scope>NUCLEOTIDE SEQUENCE</scope>
    <source>
        <strain evidence="4">KCTC 12343</strain>
    </source>
</reference>
<keyword evidence="2" id="KW-0732">Signal</keyword>
<keyword evidence="1" id="KW-0812">Transmembrane</keyword>
<dbReference type="Proteomes" id="UP000292307">
    <property type="component" value="Chromosome"/>
</dbReference>
<evidence type="ECO:0000313" key="7">
    <source>
        <dbReference type="Proteomes" id="UP000628442"/>
    </source>
</evidence>
<dbReference type="NCBIfam" id="TIGR02595">
    <property type="entry name" value="PEP_CTERM"/>
    <property type="match status" value="1"/>
</dbReference>
<dbReference type="EMBL" id="CP036401">
    <property type="protein sequence ID" value="QBI02988.1"/>
    <property type="molecule type" value="Genomic_DNA"/>
</dbReference>
<protein>
    <submittedName>
        <fullName evidence="5">PEP-CTERM sorting domain-containing protein</fullName>
    </submittedName>
</protein>
<dbReference type="AlphaFoldDB" id="A0A411X243"/>
<dbReference type="OrthoDB" id="8778965at2"/>
<sequence length="174" mass="18170">MYYYYSHKDNFMKLKFAVASLLAAVSMSSFAADQTIVLDADGTASFIGTPTLLEGGSDVLTFTGLAAGTYEVLITLSGQYLSFNQDLTTLNGSNDGVWTATSGSIKKTVSFGSVDATTTSPFVLNLAGVLTDAGKANYSGEISVSPVPEPATYGMLLGGLGIMGFLARRKSKQA</sequence>
<evidence type="ECO:0000313" key="4">
    <source>
        <dbReference type="EMBL" id="GGY58014.1"/>
    </source>
</evidence>
<accession>A0A411X243</accession>